<keyword evidence="2" id="KW-0812">Transmembrane</keyword>
<feature type="transmembrane region" description="Helical" evidence="2">
    <location>
        <begin position="1151"/>
        <end position="1170"/>
    </location>
</feature>
<feature type="region of interest" description="Disordered" evidence="1">
    <location>
        <begin position="34"/>
        <end position="62"/>
    </location>
</feature>
<reference evidence="4 5" key="1">
    <citation type="submission" date="2020-04" db="EMBL/GenBank/DDBJ databases">
        <title>Luteolibacter sp. G-1-1-1 isolated from soil.</title>
        <authorList>
            <person name="Dahal R.H."/>
        </authorList>
    </citation>
    <scope>NUCLEOTIDE SEQUENCE [LARGE SCALE GENOMIC DNA]</scope>
    <source>
        <strain evidence="4 5">G-1-1-1</strain>
    </source>
</reference>
<protein>
    <submittedName>
        <fullName evidence="4">Uncharacterized protein</fullName>
    </submittedName>
</protein>
<feature type="signal peptide" evidence="3">
    <location>
        <begin position="1"/>
        <end position="20"/>
    </location>
</feature>
<proteinExistence type="predicted"/>
<evidence type="ECO:0000256" key="3">
    <source>
        <dbReference type="SAM" id="SignalP"/>
    </source>
</evidence>
<evidence type="ECO:0000313" key="5">
    <source>
        <dbReference type="Proteomes" id="UP000501812"/>
    </source>
</evidence>
<keyword evidence="5" id="KW-1185">Reference proteome</keyword>
<dbReference type="EMBL" id="CP051774">
    <property type="protein sequence ID" value="QJE95616.1"/>
    <property type="molecule type" value="Genomic_DNA"/>
</dbReference>
<keyword evidence="2" id="KW-0472">Membrane</keyword>
<organism evidence="4 5">
    <name type="scientific">Luteolibacter luteus</name>
    <dbReference type="NCBI Taxonomy" id="2728835"/>
    <lineage>
        <taxon>Bacteria</taxon>
        <taxon>Pseudomonadati</taxon>
        <taxon>Verrucomicrobiota</taxon>
        <taxon>Verrucomicrobiia</taxon>
        <taxon>Verrucomicrobiales</taxon>
        <taxon>Verrucomicrobiaceae</taxon>
        <taxon>Luteolibacter</taxon>
    </lineage>
</organism>
<evidence type="ECO:0000256" key="2">
    <source>
        <dbReference type="SAM" id="Phobius"/>
    </source>
</evidence>
<evidence type="ECO:0000313" key="4">
    <source>
        <dbReference type="EMBL" id="QJE95616.1"/>
    </source>
</evidence>
<dbReference type="AlphaFoldDB" id="A0A858REU8"/>
<dbReference type="KEGG" id="luo:HHL09_07380"/>
<feature type="chain" id="PRO_5032504320" evidence="3">
    <location>
        <begin position="21"/>
        <end position="1250"/>
    </location>
</feature>
<sequence length="1250" mass="138742">MNTRSVLLALAAFTPPLLTAQIIVADPFAAEPQGPVVLDGAPPQPGPAQTAPGGEGGPGGELDFNRLRQLIEESKKRPAQTPEQQKAAILQELKIDRSPTGILATRLEEARLKEEPIPAKPENETPEQAMQRFQQEAAVFRRDVNLGRWDKVRDFMAALPKEISAEAYNVLVQKLSTPAQVAPPPELMLQGAKPYAQQAYLAPADLLGLASAVPNPPDKKQIQGLAKLLTKDPRPPKEFFDALAGGLKNFGGQDKEDRRRAAQLLIEAGFVKEAGDYLPDLNEAKEKKDYAALNLIARHKAEFALADKKAAGKELLPQAWEISVSFLSDASAPPQEKAEALSRALTLIPELGDDTGKQWLEKTFKDPKGEGVELLASLGTLTAQSRENPDAIARLEQLKLQHAAVKTLLSSEGFDRTAWSGIFTLFARQWTYEAEVTRQKDQSNSRRMVQQFDEWGNLFFTRPNTGYQGPGPQPIGAGEMLECQPDETWLSSIEPATRNECQLSSARLLLKVKEQTKALPVVKSIAATDRDQAKSLVREMIRVWTENHNPNEEQDYRSRYFYFYGFSQQAGSIPLTRSKQERNLVELAALVKGIRDLDLGESFHSELADAFISCHSRAEVWRVEAIESVFGATDVLDSPTLATLVGRMRLNLAGLWPNPKLQQAYQTKRKDKELQEQILYGYQAGQGVLERALEKKPAESWRLKEQLAALRFEESNYRSSLHPDHNHSTIKKTSLDELAAAAKEYASTLPLEDISKETSSVFETWFYAALGSPSLEAMKSHHVATPDEYPKIKAVLESLPGDSKERHLKAFATTLNTRLANVSPDLKLRFLEGASAIAGEREELSDAKDVLTYYRDLVKEIVLDASIDGPDRVGTSSPFGLKVNLRHTKEIERESGGFAKYLQNQNNSPFAYNYGRPPEDYRDKFEKAARAALEEHFEIVSLTFHSDKVESFTDPQFGWRVTPYAYLMLKPKGPQIDKVPPLKIDLDFSDTSGYVVLPITSAEVPIDAGKAEPRPYRDLKVTQTLDERSHKEKGCLYLEVKASAHGLVPPLEDLFTTKIEGLETGAIEDRGLRIVELDAAAEDLSPISEHEWRIELKPKGGSLPASFQFPVVKPELAKEDGLVRQRYVDVDLVPVDAQVALNGGREKITPWVAGSIAILLAIGAAMVAMFRKKPDQGPTGPTLIPLPAHINAVSVIGYLRKLQEREGITPTLRESIEKEITALETRHFGRQDAPQDPVELEEIAKRWQAA</sequence>
<keyword evidence="2" id="KW-1133">Transmembrane helix</keyword>
<name>A0A858REU8_9BACT</name>
<keyword evidence="3" id="KW-0732">Signal</keyword>
<accession>A0A858REU8</accession>
<dbReference type="Proteomes" id="UP000501812">
    <property type="component" value="Chromosome"/>
</dbReference>
<gene>
    <name evidence="4" type="ORF">HHL09_07380</name>
</gene>
<evidence type="ECO:0000256" key="1">
    <source>
        <dbReference type="SAM" id="MobiDB-lite"/>
    </source>
</evidence>
<dbReference type="RefSeq" id="WP_169453930.1">
    <property type="nucleotide sequence ID" value="NZ_CP051774.1"/>
</dbReference>